<reference evidence="3" key="3">
    <citation type="submission" date="2024-02" db="EMBL/GenBank/DDBJ databases">
        <title>Comparative genomics of Cryptococcus and Kwoniella reveals pathogenesis evolution and contrasting modes of karyotype evolution via chromosome fusion or intercentromeric recombination.</title>
        <authorList>
            <person name="Coelho M.A."/>
            <person name="David-Palma M."/>
            <person name="Shea T."/>
            <person name="Bowers K."/>
            <person name="McGinley-Smith S."/>
            <person name="Mohammad A.W."/>
            <person name="Gnirke A."/>
            <person name="Yurkov A.M."/>
            <person name="Nowrousian M."/>
            <person name="Sun S."/>
            <person name="Cuomo C.A."/>
            <person name="Heitman J."/>
        </authorList>
    </citation>
    <scope>NUCLEOTIDE SEQUENCE</scope>
    <source>
        <strain evidence="3">CBS 10117</strain>
    </source>
</reference>
<gene>
    <name evidence="2" type="ORF">I303_06952</name>
    <name evidence="3" type="ORF">I303_108722</name>
</gene>
<feature type="compositionally biased region" description="Polar residues" evidence="1">
    <location>
        <begin position="19"/>
        <end position="28"/>
    </location>
</feature>
<evidence type="ECO:0000313" key="2">
    <source>
        <dbReference type="EMBL" id="OBR82193.1"/>
    </source>
</evidence>
<accession>A0A1A5ZWK7</accession>
<dbReference type="PANTHER" id="PTHR30613">
    <property type="entry name" value="UNCHARACTERIZED PROTEIN YBIU-RELATED"/>
    <property type="match status" value="1"/>
</dbReference>
<sequence length="470" mass="52562">MATEVAMDRRGKKEGNISHAFTSFSGKKSNPLPDRYRTLKQNLTKGREEAIQKSWDDLVEHLKERTDEVATKREKIIPVIQFSDIANQTVPESVIANVRRTGVAVVRGVMDRGKTERLLADCREYLEGNPHSGFPTDAKKKVVYETYWSPSQIKARTDPNMLRTQAFMNQMFKAAPGQKVDLSTPLAYCDRIQIRPPGDKHFALTPHVDAGSVERWEDKAYNSVYRKVFEGKWREFDPWDLTGRIEAVMDMYNGAGGSSVFRTFQGWLGLSEHGPHQGTLVTHPILGPSTAYWLLRPFFQPTRNGSLEGWKFSPEEPNGDTILHGANPGTAQEHTPGYHPHLRLEETMIPYPVVEPGDTVFWSTDTIHGTENDNLGPNDACVFYIPSTPLTESNIKYISRQRDAMLAGTPPPDFPGGSGEYAFRGRGTVKDIVSDEGRLALGFKPFPVKGNGVQVALAQRANEILGYKSN</sequence>
<dbReference type="Gene3D" id="2.60.120.330">
    <property type="entry name" value="B-lactam Antibiotic, Isopenicillin N Synthase, Chain"/>
    <property type="match status" value="1"/>
</dbReference>
<dbReference type="Pfam" id="PF07350">
    <property type="entry name" value="Gig2-like"/>
    <property type="match status" value="1"/>
</dbReference>
<dbReference type="GeneID" id="28970651"/>
<dbReference type="EMBL" id="CP144540">
    <property type="protein sequence ID" value="WWC66100.1"/>
    <property type="molecule type" value="Genomic_DNA"/>
</dbReference>
<evidence type="ECO:0008006" key="5">
    <source>
        <dbReference type="Google" id="ProtNLM"/>
    </source>
</evidence>
<dbReference type="OrthoDB" id="8249012at2759"/>
<keyword evidence="4" id="KW-1185">Reference proteome</keyword>
<evidence type="ECO:0000256" key="1">
    <source>
        <dbReference type="SAM" id="MobiDB-lite"/>
    </source>
</evidence>
<dbReference type="AlphaFoldDB" id="A0A1A5ZWK7"/>
<dbReference type="PANTHER" id="PTHR30613:SF1">
    <property type="entry name" value="DUF1479 DOMAIN PROTEIN (AFU_ORTHOLOGUE AFUA_5G09280)"/>
    <property type="match status" value="1"/>
</dbReference>
<dbReference type="InterPro" id="IPR027443">
    <property type="entry name" value="IPNS-like_sf"/>
</dbReference>
<proteinExistence type="predicted"/>
<dbReference type="KEGG" id="kdj:28970651"/>
<protein>
    <recommendedName>
        <fullName evidence="5">DUF1479-domain-containing protein</fullName>
    </recommendedName>
</protein>
<feature type="region of interest" description="Disordered" evidence="1">
    <location>
        <begin position="1"/>
        <end position="34"/>
    </location>
</feature>
<dbReference type="SUPFAM" id="SSF51197">
    <property type="entry name" value="Clavaminate synthase-like"/>
    <property type="match status" value="1"/>
</dbReference>
<dbReference type="InterPro" id="IPR010856">
    <property type="entry name" value="Gig2-like"/>
</dbReference>
<dbReference type="VEuPathDB" id="FungiDB:I303_06952"/>
<dbReference type="EMBL" id="KI894035">
    <property type="protein sequence ID" value="OBR82193.1"/>
    <property type="molecule type" value="Genomic_DNA"/>
</dbReference>
<name>A0A1A5ZWK7_9TREE</name>
<dbReference type="STRING" id="1296121.A0A1A5ZWK7"/>
<organism evidence="2">
    <name type="scientific">Kwoniella dejecticola CBS 10117</name>
    <dbReference type="NCBI Taxonomy" id="1296121"/>
    <lineage>
        <taxon>Eukaryota</taxon>
        <taxon>Fungi</taxon>
        <taxon>Dikarya</taxon>
        <taxon>Basidiomycota</taxon>
        <taxon>Agaricomycotina</taxon>
        <taxon>Tremellomycetes</taxon>
        <taxon>Tremellales</taxon>
        <taxon>Cryptococcaceae</taxon>
        <taxon>Kwoniella</taxon>
    </lineage>
</organism>
<evidence type="ECO:0000313" key="3">
    <source>
        <dbReference type="EMBL" id="WWC66100.1"/>
    </source>
</evidence>
<dbReference type="RefSeq" id="XP_018260035.1">
    <property type="nucleotide sequence ID" value="XM_018410226.1"/>
</dbReference>
<reference evidence="2" key="1">
    <citation type="submission" date="2013-07" db="EMBL/GenBank/DDBJ databases">
        <title>The Genome Sequence of Cryptococcus dejecticola CBS10117.</title>
        <authorList>
            <consortium name="The Broad Institute Genome Sequencing Platform"/>
            <person name="Cuomo C."/>
            <person name="Litvintseva A."/>
            <person name="Chen Y."/>
            <person name="Heitman J."/>
            <person name="Sun S."/>
            <person name="Springer D."/>
            <person name="Dromer F."/>
            <person name="Young S.K."/>
            <person name="Zeng Q."/>
            <person name="Gargeya S."/>
            <person name="Fitzgerald M."/>
            <person name="Abouelleil A."/>
            <person name="Alvarado L."/>
            <person name="Berlin A.M."/>
            <person name="Chapman S.B."/>
            <person name="Dewar J."/>
            <person name="Goldberg J."/>
            <person name="Griggs A."/>
            <person name="Gujja S."/>
            <person name="Hansen M."/>
            <person name="Howarth C."/>
            <person name="Imamovic A."/>
            <person name="Larimer J."/>
            <person name="McCowan C."/>
            <person name="Murphy C."/>
            <person name="Pearson M."/>
            <person name="Priest M."/>
            <person name="Roberts A."/>
            <person name="Saif S."/>
            <person name="Shea T."/>
            <person name="Sykes S."/>
            <person name="Wortman J."/>
            <person name="Nusbaum C."/>
            <person name="Birren B."/>
        </authorList>
    </citation>
    <scope>NUCLEOTIDE SEQUENCE [LARGE SCALE GENOMIC DNA]</scope>
    <source>
        <strain evidence="2">CBS 10117</strain>
    </source>
</reference>
<dbReference type="Proteomes" id="UP000078595">
    <property type="component" value="Chromosome 11"/>
</dbReference>
<feature type="compositionally biased region" description="Basic and acidic residues" evidence="1">
    <location>
        <begin position="1"/>
        <end position="16"/>
    </location>
</feature>
<reference evidence="3" key="2">
    <citation type="submission" date="2013-07" db="EMBL/GenBank/DDBJ databases">
        <authorList>
            <consortium name="The Broad Institute Genome Sequencing Platform"/>
            <person name="Cuomo C."/>
            <person name="Litvintseva A."/>
            <person name="Chen Y."/>
            <person name="Heitman J."/>
            <person name="Sun S."/>
            <person name="Springer D."/>
            <person name="Dromer F."/>
            <person name="Young S.K."/>
            <person name="Zeng Q."/>
            <person name="Gargeya S."/>
            <person name="Fitzgerald M."/>
            <person name="Abouelleil A."/>
            <person name="Alvarado L."/>
            <person name="Berlin A.M."/>
            <person name="Chapman S.B."/>
            <person name="Dewar J."/>
            <person name="Goldberg J."/>
            <person name="Griggs A."/>
            <person name="Gujja S."/>
            <person name="Hansen M."/>
            <person name="Howarth C."/>
            <person name="Imamovic A."/>
            <person name="Larimer J."/>
            <person name="McCowan C."/>
            <person name="Murphy C."/>
            <person name="Pearson M."/>
            <person name="Priest M."/>
            <person name="Roberts A."/>
            <person name="Saif S."/>
            <person name="Shea T."/>
            <person name="Sykes S."/>
            <person name="Wortman J."/>
            <person name="Nusbaum C."/>
            <person name="Birren B."/>
        </authorList>
    </citation>
    <scope>NUCLEOTIDE SEQUENCE</scope>
    <source>
        <strain evidence="3">CBS 10117</strain>
    </source>
</reference>
<evidence type="ECO:0000313" key="4">
    <source>
        <dbReference type="Proteomes" id="UP000078595"/>
    </source>
</evidence>